<dbReference type="EMBL" id="AQQZ01000030">
    <property type="protein sequence ID" value="KNG91808.1"/>
    <property type="molecule type" value="Genomic_DNA"/>
</dbReference>
<dbReference type="AlphaFoldDB" id="A0A0L1JK75"/>
<comment type="caution">
    <text evidence="1">The sequence shown here is derived from an EMBL/GenBank/DDBJ whole genome shotgun (WGS) entry which is preliminary data.</text>
</comment>
<proteinExistence type="predicted"/>
<keyword evidence="2" id="KW-1185">Reference proteome</keyword>
<dbReference type="STRING" id="1317121.ATO11_20750"/>
<sequence length="361" mass="41637">MSENELKQERSPLLPVRHPQRDFFVCDIFDAAPKSDMASMEYPLFTLSTKPDMTLRRYEVNGNWLELKPSSIGLATVFDRDILIYCISQCMAALNAGRQVHRTMRFSAHDLLKATNRDTSRRGYKLFKDALDRLRNTGIETNVTTGGFEALEGFGFIDKYRVVRETRDGRMQAIEITLSDWLFNAIDAKGGEILTISPLYFQLRKPLERRLYEIARKSCGTKNRMLRYGMEKLRMKTGSQSTPKEFRRMVKAIVDMNNEKNHIPDYTFELDGDLFIIRPRSEFTDIYTEPETVDALDKILLPSSAYENARKHAGGYDLAFLEREWRDMLTGKKSVPDNPSGSFVNFVKSYVTRNGEARLLI</sequence>
<dbReference type="InterPro" id="IPR018777">
    <property type="entry name" value="Replication_initiator_prot_A"/>
</dbReference>
<name>A0A0L1JK75_9RHOB</name>
<evidence type="ECO:0000313" key="1">
    <source>
        <dbReference type="EMBL" id="KNG91808.1"/>
    </source>
</evidence>
<reference evidence="1 2" key="1">
    <citation type="journal article" date="2015" name="Int. J. Syst. Evol. Microbiol.">
        <title>Aestuariivita atlantica sp. nov., isolated from deep sea sediment of the Atlantic Ocean.</title>
        <authorList>
            <person name="Li G."/>
            <person name="Lai Q."/>
            <person name="Du Y."/>
            <person name="Liu X."/>
            <person name="Sun F."/>
            <person name="Shao Z."/>
        </authorList>
    </citation>
    <scope>NUCLEOTIDE SEQUENCE [LARGE SCALE GENOMIC DNA]</scope>
    <source>
        <strain evidence="1 2">22II-S11-z3</strain>
    </source>
</reference>
<gene>
    <name evidence="1" type="ORF">ATO11_20750</name>
</gene>
<dbReference type="Pfam" id="PF10134">
    <property type="entry name" value="RPA"/>
    <property type="match status" value="1"/>
</dbReference>
<accession>A0A0L1JK75</accession>
<protein>
    <submittedName>
        <fullName evidence="1">Plasmid replication initiator RepA</fullName>
    </submittedName>
</protein>
<evidence type="ECO:0000313" key="2">
    <source>
        <dbReference type="Proteomes" id="UP000036938"/>
    </source>
</evidence>
<organism evidence="1 2">
    <name type="scientific">Pseudaestuariivita atlantica</name>
    <dbReference type="NCBI Taxonomy" id="1317121"/>
    <lineage>
        <taxon>Bacteria</taxon>
        <taxon>Pseudomonadati</taxon>
        <taxon>Pseudomonadota</taxon>
        <taxon>Alphaproteobacteria</taxon>
        <taxon>Rhodobacterales</taxon>
        <taxon>Paracoccaceae</taxon>
        <taxon>Pseudaestuariivita</taxon>
    </lineage>
</organism>
<dbReference type="PATRIC" id="fig|1317121.7.peg.2511"/>
<dbReference type="Proteomes" id="UP000036938">
    <property type="component" value="Unassembled WGS sequence"/>
</dbReference>
<dbReference type="OrthoDB" id="581589at2"/>